<feature type="non-terminal residue" evidence="1">
    <location>
        <position position="1"/>
    </location>
</feature>
<reference evidence="1 2" key="1">
    <citation type="journal article" date="2018" name="Front. Plant Sci.">
        <title>Red Clover (Trifolium pratense) and Zigzag Clover (T. medium) - A Picture of Genomic Similarities and Differences.</title>
        <authorList>
            <person name="Dluhosova J."/>
            <person name="Istvanek J."/>
            <person name="Nedelnik J."/>
            <person name="Repkova J."/>
        </authorList>
    </citation>
    <scope>NUCLEOTIDE SEQUENCE [LARGE SCALE GENOMIC DNA]</scope>
    <source>
        <strain evidence="2">cv. 10/8</strain>
        <tissue evidence="1">Leaf</tissue>
    </source>
</reference>
<proteinExistence type="predicted"/>
<keyword evidence="2" id="KW-1185">Reference proteome</keyword>
<evidence type="ECO:0000313" key="2">
    <source>
        <dbReference type="Proteomes" id="UP000265520"/>
    </source>
</evidence>
<organism evidence="1 2">
    <name type="scientific">Trifolium medium</name>
    <dbReference type="NCBI Taxonomy" id="97028"/>
    <lineage>
        <taxon>Eukaryota</taxon>
        <taxon>Viridiplantae</taxon>
        <taxon>Streptophyta</taxon>
        <taxon>Embryophyta</taxon>
        <taxon>Tracheophyta</taxon>
        <taxon>Spermatophyta</taxon>
        <taxon>Magnoliopsida</taxon>
        <taxon>eudicotyledons</taxon>
        <taxon>Gunneridae</taxon>
        <taxon>Pentapetalae</taxon>
        <taxon>rosids</taxon>
        <taxon>fabids</taxon>
        <taxon>Fabales</taxon>
        <taxon>Fabaceae</taxon>
        <taxon>Papilionoideae</taxon>
        <taxon>50 kb inversion clade</taxon>
        <taxon>NPAAA clade</taxon>
        <taxon>Hologalegina</taxon>
        <taxon>IRL clade</taxon>
        <taxon>Trifolieae</taxon>
        <taxon>Trifolium</taxon>
    </lineage>
</organism>
<sequence>QWLWRHDPGGGYSVRDAYQLLTTLE</sequence>
<name>A0A392SV15_9FABA</name>
<dbReference type="EMBL" id="LXQA010451776">
    <property type="protein sequence ID" value="MCI52718.1"/>
    <property type="molecule type" value="Genomic_DNA"/>
</dbReference>
<dbReference type="Proteomes" id="UP000265520">
    <property type="component" value="Unassembled WGS sequence"/>
</dbReference>
<comment type="caution">
    <text evidence="1">The sequence shown here is derived from an EMBL/GenBank/DDBJ whole genome shotgun (WGS) entry which is preliminary data.</text>
</comment>
<protein>
    <submittedName>
        <fullName evidence="1">Uncharacterized protein</fullName>
    </submittedName>
</protein>
<evidence type="ECO:0000313" key="1">
    <source>
        <dbReference type="EMBL" id="MCI52718.1"/>
    </source>
</evidence>
<accession>A0A392SV15</accession>
<dbReference type="AlphaFoldDB" id="A0A392SV15"/>